<feature type="transmembrane region" description="Helical" evidence="6">
    <location>
        <begin position="136"/>
        <end position="156"/>
    </location>
</feature>
<comment type="subcellular location">
    <subcellularLocation>
        <location evidence="1">Membrane</location>
        <topology evidence="1">Multi-pass membrane protein</topology>
    </subcellularLocation>
</comment>
<feature type="transmembrane region" description="Helical" evidence="6">
    <location>
        <begin position="523"/>
        <end position="542"/>
    </location>
</feature>
<evidence type="ECO:0000256" key="1">
    <source>
        <dbReference type="ARBA" id="ARBA00004141"/>
    </source>
</evidence>
<feature type="transmembrane region" description="Helical" evidence="6">
    <location>
        <begin position="67"/>
        <end position="85"/>
    </location>
</feature>
<keyword evidence="8" id="KW-1185">Reference proteome</keyword>
<feature type="transmembrane region" description="Helical" evidence="6">
    <location>
        <begin position="402"/>
        <end position="421"/>
    </location>
</feature>
<keyword evidence="3 6" id="KW-0812">Transmembrane</keyword>
<dbReference type="AlphaFoldDB" id="A0A7J6WKG1"/>
<protein>
    <submittedName>
        <fullName evidence="7">NRT1/ PTR FAMILY 4.4</fullName>
    </submittedName>
</protein>
<dbReference type="Gene3D" id="1.20.1250.20">
    <property type="entry name" value="MFS general substrate transporter like domains"/>
    <property type="match status" value="1"/>
</dbReference>
<evidence type="ECO:0000256" key="4">
    <source>
        <dbReference type="ARBA" id="ARBA00022989"/>
    </source>
</evidence>
<dbReference type="Proteomes" id="UP000554482">
    <property type="component" value="Unassembled WGS sequence"/>
</dbReference>
<keyword evidence="5 6" id="KW-0472">Membrane</keyword>
<feature type="transmembrane region" description="Helical" evidence="6">
    <location>
        <begin position="97"/>
        <end position="116"/>
    </location>
</feature>
<dbReference type="EMBL" id="JABWDY010014097">
    <property type="protein sequence ID" value="KAF5197869.1"/>
    <property type="molecule type" value="Genomic_DNA"/>
</dbReference>
<name>A0A7J6WKG1_THATH</name>
<evidence type="ECO:0000256" key="5">
    <source>
        <dbReference type="ARBA" id="ARBA00023136"/>
    </source>
</evidence>
<dbReference type="InterPro" id="IPR036259">
    <property type="entry name" value="MFS_trans_sf"/>
</dbReference>
<evidence type="ECO:0000256" key="6">
    <source>
        <dbReference type="SAM" id="Phobius"/>
    </source>
</evidence>
<comment type="caution">
    <text evidence="7">The sequence shown here is derived from an EMBL/GenBank/DDBJ whole genome shotgun (WGS) entry which is preliminary data.</text>
</comment>
<organism evidence="7 8">
    <name type="scientific">Thalictrum thalictroides</name>
    <name type="common">Rue-anemone</name>
    <name type="synonym">Anemone thalictroides</name>
    <dbReference type="NCBI Taxonomy" id="46969"/>
    <lineage>
        <taxon>Eukaryota</taxon>
        <taxon>Viridiplantae</taxon>
        <taxon>Streptophyta</taxon>
        <taxon>Embryophyta</taxon>
        <taxon>Tracheophyta</taxon>
        <taxon>Spermatophyta</taxon>
        <taxon>Magnoliopsida</taxon>
        <taxon>Ranunculales</taxon>
        <taxon>Ranunculaceae</taxon>
        <taxon>Thalictroideae</taxon>
        <taxon>Thalictrum</taxon>
    </lineage>
</organism>
<feature type="transmembrane region" description="Helical" evidence="6">
    <location>
        <begin position="441"/>
        <end position="463"/>
    </location>
</feature>
<sequence>MEENKGEFGTGYKTLQQCDKRKGGFRASMFLYVLVALENMGFVANMSSMVLYFLLVMHFDLAGSANTLTNLMGSIYLLSVFGGFISDTYLTRFNTCLIFGTIEVLALGMFTIQAHIHELQPEACSNSPCVKGSKALMFYSSLCLLALGAGAMRGAIPALGGDQFDQKDEKGKKSLSTFFNWLLLSTTLGSTIGVTVIVWISMNKGWDLGFLIITLATFVGFVVLAIGKPYFHIETPGDSPIIRVIQVIVIAFRNRRLSLPDNHDELYDTTEEVTLDEDKIQHTNQFRSLDKAAILRPDSSTGPWKVCTKTQVEEVKILTRMLPIFASTILVNTCLAQLQTFSVQQGNIMDLHLGSFKIPPASIPVIPLLFMAILIPFYELIFVPLARKITNHPSGITQLQRVGVGLFLAAVSMGIAAIIEVKRRHQAIKDPTNPISLFWLSFQYAIFGIADMFSLIGLLEFYYKEASSGMRSLSTSFTYLSMSIGYFLSSIFVDIINSITKRVTKSKQGWLQGQDLNKSNLNLFYWFLAILSFLNFLNYLYWSSWYKYKTDTPEFELKEKALNGSTPFLKVGSTQAAATAAVSKQNGVSPARA</sequence>
<accession>A0A7J6WKG1</accession>
<dbReference type="GO" id="GO:0022857">
    <property type="term" value="F:transmembrane transporter activity"/>
    <property type="evidence" value="ECO:0007669"/>
    <property type="project" value="InterPro"/>
</dbReference>
<gene>
    <name evidence="7" type="ORF">FRX31_012548</name>
</gene>
<feature type="transmembrane region" description="Helical" evidence="6">
    <location>
        <begin position="484"/>
        <end position="503"/>
    </location>
</feature>
<keyword evidence="4 6" id="KW-1133">Transmembrane helix</keyword>
<dbReference type="OrthoDB" id="8904098at2759"/>
<feature type="transmembrane region" description="Helical" evidence="6">
    <location>
        <begin position="321"/>
        <end position="341"/>
    </location>
</feature>
<feature type="transmembrane region" description="Helical" evidence="6">
    <location>
        <begin position="208"/>
        <end position="227"/>
    </location>
</feature>
<comment type="similarity">
    <text evidence="2">Belongs to the major facilitator superfamily. Proton-dependent oligopeptide transporter (POT/PTR) (TC 2.A.17) family.</text>
</comment>
<dbReference type="InterPro" id="IPR000109">
    <property type="entry name" value="POT_fam"/>
</dbReference>
<evidence type="ECO:0000313" key="7">
    <source>
        <dbReference type="EMBL" id="KAF5197869.1"/>
    </source>
</evidence>
<feature type="transmembrane region" description="Helical" evidence="6">
    <location>
        <begin position="177"/>
        <end position="202"/>
    </location>
</feature>
<evidence type="ECO:0000256" key="3">
    <source>
        <dbReference type="ARBA" id="ARBA00022692"/>
    </source>
</evidence>
<dbReference type="SUPFAM" id="SSF103473">
    <property type="entry name" value="MFS general substrate transporter"/>
    <property type="match status" value="1"/>
</dbReference>
<proteinExistence type="inferred from homology"/>
<evidence type="ECO:0000256" key="2">
    <source>
        <dbReference type="ARBA" id="ARBA00005982"/>
    </source>
</evidence>
<dbReference type="PANTHER" id="PTHR11654">
    <property type="entry name" value="OLIGOPEPTIDE TRANSPORTER-RELATED"/>
    <property type="match status" value="1"/>
</dbReference>
<dbReference type="Pfam" id="PF00854">
    <property type="entry name" value="PTR2"/>
    <property type="match status" value="1"/>
</dbReference>
<feature type="transmembrane region" description="Helical" evidence="6">
    <location>
        <begin position="361"/>
        <end position="381"/>
    </location>
</feature>
<dbReference type="GO" id="GO:0016020">
    <property type="term" value="C:membrane"/>
    <property type="evidence" value="ECO:0007669"/>
    <property type="project" value="UniProtKB-SubCell"/>
</dbReference>
<evidence type="ECO:0000313" key="8">
    <source>
        <dbReference type="Proteomes" id="UP000554482"/>
    </source>
</evidence>
<reference evidence="7 8" key="1">
    <citation type="submission" date="2020-06" db="EMBL/GenBank/DDBJ databases">
        <title>Transcriptomic and genomic resources for Thalictrum thalictroides and T. hernandezii: Facilitating candidate gene discovery in an emerging model plant lineage.</title>
        <authorList>
            <person name="Arias T."/>
            <person name="Riano-Pachon D.M."/>
            <person name="Di Stilio V.S."/>
        </authorList>
    </citation>
    <scope>NUCLEOTIDE SEQUENCE [LARGE SCALE GENOMIC DNA]</scope>
    <source>
        <strain evidence="8">cv. WT478/WT964</strain>
        <tissue evidence="7">Leaves</tissue>
    </source>
</reference>
<feature type="transmembrane region" description="Helical" evidence="6">
    <location>
        <begin position="30"/>
        <end position="55"/>
    </location>
</feature>